<dbReference type="EMBL" id="BJOC01000010">
    <property type="protein sequence ID" value="GED21479.1"/>
    <property type="molecule type" value="Genomic_DNA"/>
</dbReference>
<dbReference type="Proteomes" id="UP000319812">
    <property type="component" value="Unassembled WGS sequence"/>
</dbReference>
<keyword evidence="4" id="KW-1185">Reference proteome</keyword>
<organism evidence="3 4">
    <name type="scientific">Halomonas halmophila</name>
    <dbReference type="NCBI Taxonomy" id="252"/>
    <lineage>
        <taxon>Bacteria</taxon>
        <taxon>Pseudomonadati</taxon>
        <taxon>Pseudomonadota</taxon>
        <taxon>Gammaproteobacteria</taxon>
        <taxon>Oceanospirillales</taxon>
        <taxon>Halomonadaceae</taxon>
        <taxon>Halomonas</taxon>
    </lineage>
</organism>
<feature type="signal peptide" evidence="1">
    <location>
        <begin position="1"/>
        <end position="22"/>
    </location>
</feature>
<dbReference type="Pfam" id="PF07995">
    <property type="entry name" value="GSDH"/>
    <property type="match status" value="1"/>
</dbReference>
<proteinExistence type="predicted"/>
<evidence type="ECO:0000256" key="1">
    <source>
        <dbReference type="SAM" id="SignalP"/>
    </source>
</evidence>
<evidence type="ECO:0000313" key="4">
    <source>
        <dbReference type="Proteomes" id="UP000319812"/>
    </source>
</evidence>
<dbReference type="InterPro" id="IPR011041">
    <property type="entry name" value="Quinoprot_gluc/sorb_DH_b-prop"/>
</dbReference>
<dbReference type="RefSeq" id="WP_141317493.1">
    <property type="nucleotide sequence ID" value="NZ_BJOC01000010.1"/>
</dbReference>
<keyword evidence="1" id="KW-0732">Signal</keyword>
<gene>
    <name evidence="3" type="ORF">HHA01_04560</name>
</gene>
<feature type="chain" id="PRO_5021270385" evidence="1">
    <location>
        <begin position="23"/>
        <end position="398"/>
    </location>
</feature>
<accession>A0A4Y4EUI4</accession>
<dbReference type="AlphaFoldDB" id="A0A4Y4EUI4"/>
<reference evidence="3 4" key="1">
    <citation type="submission" date="2019-06" db="EMBL/GenBank/DDBJ databases">
        <title>Whole genome shotgun sequence of Halomonas halmophila NBRC 15537.</title>
        <authorList>
            <person name="Hosoyama A."/>
            <person name="Uohara A."/>
            <person name="Ohji S."/>
            <person name="Ichikawa N."/>
        </authorList>
    </citation>
    <scope>NUCLEOTIDE SEQUENCE [LARGE SCALE GENOMIC DNA]</scope>
    <source>
        <strain evidence="3 4">NBRC 15537</strain>
    </source>
</reference>
<feature type="domain" description="Glucose/Sorbosone dehydrogenase" evidence="2">
    <location>
        <begin position="42"/>
        <end position="374"/>
    </location>
</feature>
<dbReference type="PANTHER" id="PTHR19328">
    <property type="entry name" value="HEDGEHOG-INTERACTING PROTEIN"/>
    <property type="match status" value="1"/>
</dbReference>
<protein>
    <submittedName>
        <fullName evidence="3">Pyrroloquinoline-quinone glucose dehydrogenase</fullName>
    </submittedName>
</protein>
<evidence type="ECO:0000259" key="2">
    <source>
        <dbReference type="Pfam" id="PF07995"/>
    </source>
</evidence>
<dbReference type="InterPro" id="IPR012938">
    <property type="entry name" value="Glc/Sorbosone_DH"/>
</dbReference>
<sequence length="398" mass="42505">MRALTSRSLAGLLLSAGLNAQADTTIETRALTLCLTPVASGLEQPWSLAPLPDGRFLVSERAGQLKLVSADGDVTRVSGVPEVSARGQGGLLDIALHPQFGSDETDDGAHDWVYFTWSRPGDTGSATSLSRARLEETRLVDLEHLFTQNRFSAAGRHYGSRLAWLDDGTLLMSIGDRGMEPERAQDGSDHAGSFLRLTAEGEPAVDNPFADDDSIADAIYTLGHRNPQGLVVSEDGTAWSTEHGPRTGDELNRLTAGENYGWPTVSLGRDYATNQPIGLDSAPGMQDPLHVFEGRFAPSGLAQVTSSPFGAWQGDFLAGGLSSERLVRLTLKARDEVAREIVLDGEIGRIRDVRQADDGAIYLLNDSPTGSLFRLLPLNPGQQATASCAATGPKTKTN</sequence>
<dbReference type="PANTHER" id="PTHR19328:SF75">
    <property type="entry name" value="ALDOSE SUGAR DEHYDROGENASE YLII"/>
    <property type="match status" value="1"/>
</dbReference>
<comment type="caution">
    <text evidence="3">The sequence shown here is derived from an EMBL/GenBank/DDBJ whole genome shotgun (WGS) entry which is preliminary data.</text>
</comment>
<name>A0A4Y4EUI4_9GAMM</name>
<dbReference type="InterPro" id="IPR011042">
    <property type="entry name" value="6-blade_b-propeller_TolB-like"/>
</dbReference>
<dbReference type="SUPFAM" id="SSF50952">
    <property type="entry name" value="Soluble quinoprotein glucose dehydrogenase"/>
    <property type="match status" value="1"/>
</dbReference>
<evidence type="ECO:0000313" key="3">
    <source>
        <dbReference type="EMBL" id="GED21479.1"/>
    </source>
</evidence>
<dbReference type="OrthoDB" id="9770043at2"/>
<dbReference type="Gene3D" id="2.120.10.30">
    <property type="entry name" value="TolB, C-terminal domain"/>
    <property type="match status" value="1"/>
</dbReference>